<dbReference type="Proteomes" id="UP001552299">
    <property type="component" value="Unassembled WGS sequence"/>
</dbReference>
<evidence type="ECO:0000256" key="1">
    <source>
        <dbReference type="SAM" id="Phobius"/>
    </source>
</evidence>
<organism evidence="2 3">
    <name type="scientific">Dendrobium thyrsiflorum</name>
    <name type="common">Pinecone-like raceme dendrobium</name>
    <name type="synonym">Orchid</name>
    <dbReference type="NCBI Taxonomy" id="117978"/>
    <lineage>
        <taxon>Eukaryota</taxon>
        <taxon>Viridiplantae</taxon>
        <taxon>Streptophyta</taxon>
        <taxon>Embryophyta</taxon>
        <taxon>Tracheophyta</taxon>
        <taxon>Spermatophyta</taxon>
        <taxon>Magnoliopsida</taxon>
        <taxon>Liliopsida</taxon>
        <taxon>Asparagales</taxon>
        <taxon>Orchidaceae</taxon>
        <taxon>Epidendroideae</taxon>
        <taxon>Malaxideae</taxon>
        <taxon>Dendrobiinae</taxon>
        <taxon>Dendrobium</taxon>
    </lineage>
</organism>
<keyword evidence="1" id="KW-0472">Membrane</keyword>
<protein>
    <submittedName>
        <fullName evidence="2">Uncharacterized protein</fullName>
    </submittedName>
</protein>
<feature type="transmembrane region" description="Helical" evidence="1">
    <location>
        <begin position="16"/>
        <end position="37"/>
    </location>
</feature>
<dbReference type="AlphaFoldDB" id="A0ABD0URQ9"/>
<proteinExistence type="predicted"/>
<keyword evidence="1" id="KW-1133">Transmembrane helix</keyword>
<comment type="caution">
    <text evidence="2">The sequence shown here is derived from an EMBL/GenBank/DDBJ whole genome shotgun (WGS) entry which is preliminary data.</text>
</comment>
<keyword evidence="3" id="KW-1185">Reference proteome</keyword>
<keyword evidence="1" id="KW-0812">Transmembrane</keyword>
<gene>
    <name evidence="2" type="ORF">M5K25_016519</name>
</gene>
<name>A0ABD0URQ9_DENTH</name>
<dbReference type="EMBL" id="JANQDX010000013">
    <property type="protein sequence ID" value="KAL0913087.1"/>
    <property type="molecule type" value="Genomic_DNA"/>
</dbReference>
<evidence type="ECO:0000313" key="3">
    <source>
        <dbReference type="Proteomes" id="UP001552299"/>
    </source>
</evidence>
<accession>A0ABD0URQ9</accession>
<evidence type="ECO:0000313" key="2">
    <source>
        <dbReference type="EMBL" id="KAL0913087.1"/>
    </source>
</evidence>
<sequence length="107" mass="11790">MCCSATMSLCCGGGGVLLWVATYVFILLLHLCLAGAYDPMDPNGNITIKWDFKQFRDDGYTSKTGVMIEGPSPSQAFEDSSPDLDDDDIESELRKAFSSYDEDLEIM</sequence>
<reference evidence="2 3" key="1">
    <citation type="journal article" date="2024" name="Plant Biotechnol. J.">
        <title>Dendrobium thyrsiflorum genome and its molecular insights into genes involved in important horticultural traits.</title>
        <authorList>
            <person name="Chen B."/>
            <person name="Wang J.Y."/>
            <person name="Zheng P.J."/>
            <person name="Li K.L."/>
            <person name="Liang Y.M."/>
            <person name="Chen X.F."/>
            <person name="Zhang C."/>
            <person name="Zhao X."/>
            <person name="He X."/>
            <person name="Zhang G.Q."/>
            <person name="Liu Z.J."/>
            <person name="Xu Q."/>
        </authorList>
    </citation>
    <scope>NUCLEOTIDE SEQUENCE [LARGE SCALE GENOMIC DNA]</scope>
    <source>
        <strain evidence="2">GZMU011</strain>
    </source>
</reference>